<gene>
    <name evidence="2" type="ORF">DL897_06245</name>
</gene>
<protein>
    <recommendedName>
        <fullName evidence="1">NYN domain-containing protein</fullName>
    </recommendedName>
</protein>
<dbReference type="Pfam" id="PF01936">
    <property type="entry name" value="NYN"/>
    <property type="match status" value="1"/>
</dbReference>
<dbReference type="Gene3D" id="3.40.50.1010">
    <property type="entry name" value="5'-nuclease"/>
    <property type="match status" value="1"/>
</dbReference>
<reference evidence="2 3" key="2">
    <citation type="submission" date="2018-06" db="EMBL/GenBank/DDBJ databases">
        <authorList>
            <person name="Zhirakovskaya E."/>
        </authorList>
    </citation>
    <scope>NUCLEOTIDE SEQUENCE [LARGE SCALE GENOMIC DNA]</scope>
    <source>
        <strain evidence="2 3">FBKL4.011</strain>
    </source>
</reference>
<evidence type="ECO:0000313" key="3">
    <source>
        <dbReference type="Proteomes" id="UP000251213"/>
    </source>
</evidence>
<evidence type="ECO:0000313" key="2">
    <source>
        <dbReference type="EMBL" id="RAL25675.1"/>
    </source>
</evidence>
<dbReference type="EMBL" id="QJKK01000003">
    <property type="protein sequence ID" value="RAL25675.1"/>
    <property type="molecule type" value="Genomic_DNA"/>
</dbReference>
<dbReference type="RefSeq" id="WP_113658289.1">
    <property type="nucleotide sequence ID" value="NZ_KZ845665.1"/>
</dbReference>
<dbReference type="OrthoDB" id="2379772at2"/>
<dbReference type="PANTHER" id="PTHR35811:SF1">
    <property type="entry name" value="HTH OST-TYPE DOMAIN-CONTAINING PROTEIN"/>
    <property type="match status" value="1"/>
</dbReference>
<dbReference type="Proteomes" id="UP000251213">
    <property type="component" value="Unassembled WGS sequence"/>
</dbReference>
<comment type="caution">
    <text evidence="2">The sequence shown here is derived from an EMBL/GenBank/DDBJ whole genome shotgun (WGS) entry which is preliminary data.</text>
</comment>
<dbReference type="AlphaFoldDB" id="A0A364K5T8"/>
<name>A0A364K5T8_9BACL</name>
<organism evidence="2 3">
    <name type="scientific">Thermoflavimicrobium daqui</name>
    <dbReference type="NCBI Taxonomy" id="2137476"/>
    <lineage>
        <taxon>Bacteria</taxon>
        <taxon>Bacillati</taxon>
        <taxon>Bacillota</taxon>
        <taxon>Bacilli</taxon>
        <taxon>Bacillales</taxon>
        <taxon>Thermoactinomycetaceae</taxon>
        <taxon>Thermoflavimicrobium</taxon>
    </lineage>
</organism>
<feature type="domain" description="NYN" evidence="1">
    <location>
        <begin position="7"/>
        <end position="160"/>
    </location>
</feature>
<reference evidence="2 3" key="1">
    <citation type="submission" date="2018-06" db="EMBL/GenBank/DDBJ databases">
        <title>Thermoflavimicrobium daqus sp. nov., a thermophilic microbe isolated from Moutai-flavour Daqu.</title>
        <authorList>
            <person name="Wang X."/>
            <person name="Zhou H."/>
        </authorList>
    </citation>
    <scope>NUCLEOTIDE SEQUENCE [LARGE SCALE GENOMIC DNA]</scope>
    <source>
        <strain evidence="2 3">FBKL4.011</strain>
    </source>
</reference>
<dbReference type="PANTHER" id="PTHR35811">
    <property type="entry name" value="SLR1870 PROTEIN"/>
    <property type="match status" value="1"/>
</dbReference>
<proteinExistence type="predicted"/>
<keyword evidence="3" id="KW-1185">Reference proteome</keyword>
<dbReference type="GO" id="GO:0004540">
    <property type="term" value="F:RNA nuclease activity"/>
    <property type="evidence" value="ECO:0007669"/>
    <property type="project" value="InterPro"/>
</dbReference>
<accession>A0A364K5T8</accession>
<dbReference type="CDD" id="cd11297">
    <property type="entry name" value="PIN_LabA-like_N_1"/>
    <property type="match status" value="1"/>
</dbReference>
<dbReference type="InterPro" id="IPR021139">
    <property type="entry name" value="NYN"/>
</dbReference>
<sequence>MEHVKDTAIFIDLENVYYGLKKYHMDPDHPDDKHNLFLRLQDYYGRDSIRMMEAYADFEQIELSMMSLQRKRVHVHQVYGNGRRGEERKNAADIQLCLDAMEVLYQIPEINTFVIVSADQDMIPLLDRLWSKGKRVELFCLYDESLSKSAQLHEFCDKTHNLFEFLGINKLHNLQFDHLVHNAVVQIYEWYRDPNNTGKSYGSTWIKNDFLRKLHISEVEANHLFTRLVKGKYLIPYEIEMDEKVFYGYKVNLAHPQVQMMVKIAGYNITKCSLDAG</sequence>
<evidence type="ECO:0000259" key="1">
    <source>
        <dbReference type="Pfam" id="PF01936"/>
    </source>
</evidence>